<keyword evidence="3" id="KW-0576">Peroxisome</keyword>
<dbReference type="PANTHER" id="PTHR43684">
    <property type="match status" value="1"/>
</dbReference>
<dbReference type="Gene3D" id="1.10.12.10">
    <property type="entry name" value="Lyase 2-enoyl-coa Hydratase, Chain A, domain 2"/>
    <property type="match status" value="1"/>
</dbReference>
<reference evidence="5 6" key="1">
    <citation type="submission" date="2019-03" db="EMBL/GenBank/DDBJ databases">
        <title>Genomic Encyclopedia of Type Strains, Phase IV (KMG-IV): sequencing the most valuable type-strain genomes for metagenomic binning, comparative biology and taxonomic classification.</title>
        <authorList>
            <person name="Goeker M."/>
        </authorList>
    </citation>
    <scope>NUCLEOTIDE SEQUENCE [LARGE SCALE GENOMIC DNA]</scope>
    <source>
        <strain evidence="5 6">DSM 26377</strain>
    </source>
</reference>
<evidence type="ECO:0000256" key="3">
    <source>
        <dbReference type="ARBA" id="ARBA00023140"/>
    </source>
</evidence>
<dbReference type="CDD" id="cd06558">
    <property type="entry name" value="crotonase-like"/>
    <property type="match status" value="1"/>
</dbReference>
<proteinExistence type="inferred from homology"/>
<keyword evidence="6" id="KW-1185">Reference proteome</keyword>
<keyword evidence="4 5" id="KW-0413">Isomerase</keyword>
<comment type="subcellular location">
    <subcellularLocation>
        <location evidence="1">Peroxisome</location>
    </subcellularLocation>
</comment>
<evidence type="ECO:0000256" key="2">
    <source>
        <dbReference type="ARBA" id="ARBA00005254"/>
    </source>
</evidence>
<protein>
    <submittedName>
        <fullName evidence="5">2-(1,2-epoxy-1,2-dihydrophenyl)acetyl-CoA isomerase</fullName>
    </submittedName>
</protein>
<dbReference type="InterPro" id="IPR051053">
    <property type="entry name" value="ECH/Chromodomain_protein"/>
</dbReference>
<sequence>MDVRAVQVEVRESIAHVTLTQPERGNPFDQAFCSQLCEAAIECDETPGVRAILIRAQGKYFSVGADLKWLGADRALLPRRLKAATADLHMAISRFARCDAPVVLAAHGLVTGGAVALTAMADFAVAGRSARFYAAYNAIGFVSDGAGTYFIPRRVGTRRAAEFLMLNQMWSAGQAAEYGLISRLVEDADLEAEAMALARQVASGPTKTYGEMKRLLLSTHDQPLETQLEFEARAISQCAKTDDSWNAIQAVLAKRKPEFSGR</sequence>
<dbReference type="Gene3D" id="3.90.226.10">
    <property type="entry name" value="2-enoyl-CoA Hydratase, Chain A, domain 1"/>
    <property type="match status" value="1"/>
</dbReference>
<comment type="caution">
    <text evidence="5">The sequence shown here is derived from an EMBL/GenBank/DDBJ whole genome shotgun (WGS) entry which is preliminary data.</text>
</comment>
<evidence type="ECO:0000256" key="4">
    <source>
        <dbReference type="ARBA" id="ARBA00023235"/>
    </source>
</evidence>
<accession>A0A4R7P1Y2</accession>
<evidence type="ECO:0000313" key="5">
    <source>
        <dbReference type="EMBL" id="TDU26890.1"/>
    </source>
</evidence>
<dbReference type="RefSeq" id="WP_210772412.1">
    <property type="nucleotide sequence ID" value="NZ_MWIN01000009.1"/>
</dbReference>
<dbReference type="InterPro" id="IPR001753">
    <property type="entry name" value="Enoyl-CoA_hydra/iso"/>
</dbReference>
<organism evidence="5 6">
    <name type="scientific">Panacagrimonas perspica</name>
    <dbReference type="NCBI Taxonomy" id="381431"/>
    <lineage>
        <taxon>Bacteria</taxon>
        <taxon>Pseudomonadati</taxon>
        <taxon>Pseudomonadota</taxon>
        <taxon>Gammaproteobacteria</taxon>
        <taxon>Nevskiales</taxon>
        <taxon>Nevskiaceae</taxon>
        <taxon>Panacagrimonas</taxon>
    </lineage>
</organism>
<dbReference type="InterPro" id="IPR014748">
    <property type="entry name" value="Enoyl-CoA_hydra_C"/>
</dbReference>
<dbReference type="GO" id="GO:0004165">
    <property type="term" value="F:delta(3)-delta(2)-enoyl-CoA isomerase activity"/>
    <property type="evidence" value="ECO:0007669"/>
    <property type="project" value="UniProtKB-ARBA"/>
</dbReference>
<name>A0A4R7P1Y2_9GAMM</name>
<dbReference type="SUPFAM" id="SSF52096">
    <property type="entry name" value="ClpP/crotonase"/>
    <property type="match status" value="1"/>
</dbReference>
<dbReference type="Pfam" id="PF00378">
    <property type="entry name" value="ECH_1"/>
    <property type="match status" value="1"/>
</dbReference>
<comment type="similarity">
    <text evidence="2">Belongs to the enoyl-CoA hydratase/isomerase family.</text>
</comment>
<dbReference type="InterPro" id="IPR029045">
    <property type="entry name" value="ClpP/crotonase-like_dom_sf"/>
</dbReference>
<gene>
    <name evidence="5" type="ORF">DFR24_3922</name>
</gene>
<dbReference type="EMBL" id="SOBT01000010">
    <property type="protein sequence ID" value="TDU26890.1"/>
    <property type="molecule type" value="Genomic_DNA"/>
</dbReference>
<evidence type="ECO:0000256" key="1">
    <source>
        <dbReference type="ARBA" id="ARBA00004275"/>
    </source>
</evidence>
<evidence type="ECO:0000313" key="6">
    <source>
        <dbReference type="Proteomes" id="UP000295341"/>
    </source>
</evidence>
<dbReference type="Proteomes" id="UP000295341">
    <property type="component" value="Unassembled WGS sequence"/>
</dbReference>
<dbReference type="PANTHER" id="PTHR43684:SF1">
    <property type="entry name" value="ENOYL-COA DELTA ISOMERASE 2"/>
    <property type="match status" value="1"/>
</dbReference>
<dbReference type="AlphaFoldDB" id="A0A4R7P1Y2"/>